<feature type="region of interest" description="Disordered" evidence="2">
    <location>
        <begin position="279"/>
        <end position="381"/>
    </location>
</feature>
<gene>
    <name evidence="3" type="ORF">DES53_103108</name>
</gene>
<dbReference type="OrthoDB" id="196924at2"/>
<dbReference type="AlphaFoldDB" id="A0A366HP18"/>
<dbReference type="Proteomes" id="UP000253426">
    <property type="component" value="Unassembled WGS sequence"/>
</dbReference>
<dbReference type="InterPro" id="IPR011324">
    <property type="entry name" value="Cytotoxic_necrot_fac-like_cat"/>
</dbReference>
<sequence length="381" mass="40801">MAMDLDDIAEALELDYEKNKAVVDMMKERIDARLGTLKLTPMQRLQTESMVKDELAAWQSEMMYGDATVPKTTEGWRDGVDACLAKAETRLESSLKLRAEMEASNLEAYDAREEQYQKEAARMDRDADIRLEEYSEELPPKVVGHADMDEVAVARLGKNDAVATSALASCTGVSLYDPKTGVGAVMHVYQGKITIQDALEAMQTMDAGIKASELQVTLMPGSAKGVNMSHLESLHDQLSEAGITQVRDFSKEGRTSSTLLLRGDGVVISTTEAEKLAMAPTGVGSAGARARSDSVDSTSSVEVPLRTPENLPPMPDSPRPDTPDVPDAPTRARSASVGAVLGLGKYKQGGSSEGLGEDGPSTGSKLKRSSSESQLGGGRRM</sequence>
<evidence type="ECO:0000256" key="2">
    <source>
        <dbReference type="SAM" id="MobiDB-lite"/>
    </source>
</evidence>
<reference evidence="3 4" key="1">
    <citation type="submission" date="2018-06" db="EMBL/GenBank/DDBJ databases">
        <title>Genomic Encyclopedia of Type Strains, Phase IV (KMG-IV): sequencing the most valuable type-strain genomes for metagenomic binning, comparative biology and taxonomic classification.</title>
        <authorList>
            <person name="Goeker M."/>
        </authorList>
    </citation>
    <scope>NUCLEOTIDE SEQUENCE [LARGE SCALE GENOMIC DNA]</scope>
    <source>
        <strain evidence="3 4">DSM 25532</strain>
    </source>
</reference>
<dbReference type="EMBL" id="QNRR01000003">
    <property type="protein sequence ID" value="RBP45111.1"/>
    <property type="molecule type" value="Genomic_DNA"/>
</dbReference>
<keyword evidence="1" id="KW-0175">Coiled coil</keyword>
<dbReference type="SUPFAM" id="SSF64438">
    <property type="entry name" value="CNF1/YfiH-like putative cysteine hydrolases"/>
    <property type="match status" value="1"/>
</dbReference>
<evidence type="ECO:0000256" key="1">
    <source>
        <dbReference type="SAM" id="Coils"/>
    </source>
</evidence>
<name>A0A366HP18_9BACT</name>
<proteinExistence type="predicted"/>
<comment type="caution">
    <text evidence="3">The sequence shown here is derived from an EMBL/GenBank/DDBJ whole genome shotgun (WGS) entry which is preliminary data.</text>
</comment>
<feature type="coiled-coil region" evidence="1">
    <location>
        <begin position="84"/>
        <end position="126"/>
    </location>
</feature>
<accession>A0A366HP18</accession>
<organism evidence="3 4">
    <name type="scientific">Roseimicrobium gellanilyticum</name>
    <dbReference type="NCBI Taxonomy" id="748857"/>
    <lineage>
        <taxon>Bacteria</taxon>
        <taxon>Pseudomonadati</taxon>
        <taxon>Verrucomicrobiota</taxon>
        <taxon>Verrucomicrobiia</taxon>
        <taxon>Verrucomicrobiales</taxon>
        <taxon>Verrucomicrobiaceae</taxon>
        <taxon>Roseimicrobium</taxon>
    </lineage>
</organism>
<dbReference type="RefSeq" id="WP_113958253.1">
    <property type="nucleotide sequence ID" value="NZ_QNRR01000003.1"/>
</dbReference>
<keyword evidence="4" id="KW-1185">Reference proteome</keyword>
<evidence type="ECO:0000313" key="4">
    <source>
        <dbReference type="Proteomes" id="UP000253426"/>
    </source>
</evidence>
<protein>
    <submittedName>
        <fullName evidence="3">Uncharacterized protein</fullName>
    </submittedName>
</protein>
<evidence type="ECO:0000313" key="3">
    <source>
        <dbReference type="EMBL" id="RBP45111.1"/>
    </source>
</evidence>